<keyword evidence="5" id="KW-1185">Reference proteome</keyword>
<comment type="similarity">
    <text evidence="1">Belongs to the short-chain dehydrogenases/reductases (SDR) family.</text>
</comment>
<dbReference type="PANTHER" id="PTHR24320">
    <property type="entry name" value="RETINOL DEHYDROGENASE"/>
    <property type="match status" value="1"/>
</dbReference>
<evidence type="ECO:0000313" key="5">
    <source>
        <dbReference type="Proteomes" id="UP000297245"/>
    </source>
</evidence>
<dbReference type="Pfam" id="PF00106">
    <property type="entry name" value="adh_short"/>
    <property type="match status" value="1"/>
</dbReference>
<proteinExistence type="inferred from homology"/>
<dbReference type="SUPFAM" id="SSF51735">
    <property type="entry name" value="NAD(P)-binding Rossmann-fold domains"/>
    <property type="match status" value="1"/>
</dbReference>
<evidence type="ECO:0000256" key="1">
    <source>
        <dbReference type="ARBA" id="ARBA00006484"/>
    </source>
</evidence>
<dbReference type="OrthoDB" id="191139at2759"/>
<dbReference type="InterPro" id="IPR036291">
    <property type="entry name" value="NAD(P)-bd_dom_sf"/>
</dbReference>
<dbReference type="Gene3D" id="3.40.50.720">
    <property type="entry name" value="NAD(P)-binding Rossmann-like Domain"/>
    <property type="match status" value="1"/>
</dbReference>
<evidence type="ECO:0000313" key="4">
    <source>
        <dbReference type="EMBL" id="THU95617.1"/>
    </source>
</evidence>
<accession>A0A4S8M0P9</accession>
<evidence type="ECO:0000256" key="2">
    <source>
        <dbReference type="ARBA" id="ARBA00022857"/>
    </source>
</evidence>
<dbReference type="InterPro" id="IPR002347">
    <property type="entry name" value="SDR_fam"/>
</dbReference>
<organism evidence="4 5">
    <name type="scientific">Dendrothele bispora (strain CBS 962.96)</name>
    <dbReference type="NCBI Taxonomy" id="1314807"/>
    <lineage>
        <taxon>Eukaryota</taxon>
        <taxon>Fungi</taxon>
        <taxon>Dikarya</taxon>
        <taxon>Basidiomycota</taxon>
        <taxon>Agaricomycotina</taxon>
        <taxon>Agaricomycetes</taxon>
        <taxon>Agaricomycetidae</taxon>
        <taxon>Agaricales</taxon>
        <taxon>Agaricales incertae sedis</taxon>
        <taxon>Dendrothele</taxon>
    </lineage>
</organism>
<dbReference type="GO" id="GO:0016491">
    <property type="term" value="F:oxidoreductase activity"/>
    <property type="evidence" value="ECO:0007669"/>
    <property type="project" value="UniProtKB-KW"/>
</dbReference>
<sequence>MAYDFPSLSDVFSFFEQALFIPKPTWSIEKMPDMTGKVVIVTGGSAGIGKVTVKALLEKNATVYLAARNEKKSLDLPGKGVFISLDLADLYSVKAAAQEFLRKETRLHILINNGGIMMTPKDQFSPQGYDLQFATNVLGGPLSFICYIKF</sequence>
<name>A0A4S8M0P9_DENBC</name>
<dbReference type="Proteomes" id="UP000297245">
    <property type="component" value="Unassembled WGS sequence"/>
</dbReference>
<keyword evidence="2" id="KW-0521">NADP</keyword>
<dbReference type="PANTHER" id="PTHR24320:SF282">
    <property type="entry name" value="WW DOMAIN-CONTAINING OXIDOREDUCTASE"/>
    <property type="match status" value="1"/>
</dbReference>
<evidence type="ECO:0000256" key="3">
    <source>
        <dbReference type="ARBA" id="ARBA00023002"/>
    </source>
</evidence>
<dbReference type="EMBL" id="ML179196">
    <property type="protein sequence ID" value="THU95617.1"/>
    <property type="molecule type" value="Genomic_DNA"/>
</dbReference>
<protein>
    <submittedName>
        <fullName evidence="4">NAD(P)-binding protein</fullName>
    </submittedName>
</protein>
<reference evidence="4 5" key="1">
    <citation type="journal article" date="2019" name="Nat. Ecol. Evol.">
        <title>Megaphylogeny resolves global patterns of mushroom evolution.</title>
        <authorList>
            <person name="Varga T."/>
            <person name="Krizsan K."/>
            <person name="Foldi C."/>
            <person name="Dima B."/>
            <person name="Sanchez-Garcia M."/>
            <person name="Sanchez-Ramirez S."/>
            <person name="Szollosi G.J."/>
            <person name="Szarkandi J.G."/>
            <person name="Papp V."/>
            <person name="Albert L."/>
            <person name="Andreopoulos W."/>
            <person name="Angelini C."/>
            <person name="Antonin V."/>
            <person name="Barry K.W."/>
            <person name="Bougher N.L."/>
            <person name="Buchanan P."/>
            <person name="Buyck B."/>
            <person name="Bense V."/>
            <person name="Catcheside P."/>
            <person name="Chovatia M."/>
            <person name="Cooper J."/>
            <person name="Damon W."/>
            <person name="Desjardin D."/>
            <person name="Finy P."/>
            <person name="Geml J."/>
            <person name="Haridas S."/>
            <person name="Hughes K."/>
            <person name="Justo A."/>
            <person name="Karasinski D."/>
            <person name="Kautmanova I."/>
            <person name="Kiss B."/>
            <person name="Kocsube S."/>
            <person name="Kotiranta H."/>
            <person name="LaButti K.M."/>
            <person name="Lechner B.E."/>
            <person name="Liimatainen K."/>
            <person name="Lipzen A."/>
            <person name="Lukacs Z."/>
            <person name="Mihaltcheva S."/>
            <person name="Morgado L.N."/>
            <person name="Niskanen T."/>
            <person name="Noordeloos M.E."/>
            <person name="Ohm R.A."/>
            <person name="Ortiz-Santana B."/>
            <person name="Ovrebo C."/>
            <person name="Racz N."/>
            <person name="Riley R."/>
            <person name="Savchenko A."/>
            <person name="Shiryaev A."/>
            <person name="Soop K."/>
            <person name="Spirin V."/>
            <person name="Szebenyi C."/>
            <person name="Tomsovsky M."/>
            <person name="Tulloss R.E."/>
            <person name="Uehling J."/>
            <person name="Grigoriev I.V."/>
            <person name="Vagvolgyi C."/>
            <person name="Papp T."/>
            <person name="Martin F.M."/>
            <person name="Miettinen O."/>
            <person name="Hibbett D.S."/>
            <person name="Nagy L.G."/>
        </authorList>
    </citation>
    <scope>NUCLEOTIDE SEQUENCE [LARGE SCALE GENOMIC DNA]</scope>
    <source>
        <strain evidence="4 5">CBS 962.96</strain>
    </source>
</reference>
<gene>
    <name evidence="4" type="ORF">K435DRAFT_798003</name>
</gene>
<dbReference type="PRINTS" id="PR00081">
    <property type="entry name" value="GDHRDH"/>
</dbReference>
<keyword evidence="3" id="KW-0560">Oxidoreductase</keyword>
<dbReference type="AlphaFoldDB" id="A0A4S8M0P9"/>